<protein>
    <recommendedName>
        <fullName evidence="12">DNA topoisomerase 2</fullName>
        <ecNumber evidence="12">5.6.2.2</ecNumber>
    </recommendedName>
</protein>
<dbReference type="EMBL" id="MRZV01000620">
    <property type="protein sequence ID" value="PIK46781.1"/>
    <property type="molecule type" value="Genomic_DNA"/>
</dbReference>
<dbReference type="Gene3D" id="3.90.199.10">
    <property type="entry name" value="Topoisomerase II, domain 5"/>
    <property type="match status" value="1"/>
</dbReference>
<proteinExistence type="inferred from homology"/>
<dbReference type="GO" id="GO:0006265">
    <property type="term" value="P:DNA topological change"/>
    <property type="evidence" value="ECO:0007669"/>
    <property type="project" value="UniProtKB-UniRule"/>
</dbReference>
<comment type="cofactor">
    <cofactor evidence="2">
        <name>Ca(2+)</name>
        <dbReference type="ChEBI" id="CHEBI:29108"/>
    </cofactor>
</comment>
<evidence type="ECO:0000256" key="1">
    <source>
        <dbReference type="ARBA" id="ARBA00000185"/>
    </source>
</evidence>
<evidence type="ECO:0000256" key="7">
    <source>
        <dbReference type="ARBA" id="ARBA00022842"/>
    </source>
</evidence>
<evidence type="ECO:0000256" key="2">
    <source>
        <dbReference type="ARBA" id="ARBA00001913"/>
    </source>
</evidence>
<dbReference type="InterPro" id="IPR020568">
    <property type="entry name" value="Ribosomal_Su5_D2-typ_SF"/>
</dbReference>
<evidence type="ECO:0000259" key="14">
    <source>
        <dbReference type="PROSITE" id="PS52040"/>
    </source>
</evidence>
<dbReference type="OrthoDB" id="276498at2759"/>
<dbReference type="Pfam" id="PF16898">
    <property type="entry name" value="TOPRIM_C"/>
    <property type="match status" value="1"/>
</dbReference>
<accession>A0A2G8KFJ7</accession>
<evidence type="ECO:0000256" key="13">
    <source>
        <dbReference type="SAM" id="MobiDB-lite"/>
    </source>
</evidence>
<evidence type="ECO:0000313" key="15">
    <source>
        <dbReference type="EMBL" id="PIK46781.1"/>
    </source>
</evidence>
<dbReference type="Pfam" id="PF00521">
    <property type="entry name" value="DNA_topoisoIV"/>
    <property type="match status" value="1"/>
</dbReference>
<dbReference type="GO" id="GO:0003918">
    <property type="term" value="F:DNA topoisomerase type II (double strand cut, ATP-hydrolyzing) activity"/>
    <property type="evidence" value="ECO:0007669"/>
    <property type="project" value="UniProtKB-UniRule"/>
</dbReference>
<keyword evidence="16" id="KW-1185">Reference proteome</keyword>
<dbReference type="PANTHER" id="PTHR10169">
    <property type="entry name" value="DNA TOPOISOMERASE/GYRASE"/>
    <property type="match status" value="1"/>
</dbReference>
<dbReference type="Gene3D" id="3.30.565.10">
    <property type="entry name" value="Histidine kinase-like ATPase, C-terminal domain"/>
    <property type="match status" value="1"/>
</dbReference>
<dbReference type="PROSITE" id="PS52040">
    <property type="entry name" value="TOPO_IIA"/>
    <property type="match status" value="1"/>
</dbReference>
<feature type="compositionally biased region" description="Low complexity" evidence="13">
    <location>
        <begin position="767"/>
        <end position="780"/>
    </location>
</feature>
<dbReference type="Proteomes" id="UP000230750">
    <property type="component" value="Unassembled WGS sequence"/>
</dbReference>
<dbReference type="InterPro" id="IPR036890">
    <property type="entry name" value="HATPase_C_sf"/>
</dbReference>
<evidence type="ECO:0000256" key="11">
    <source>
        <dbReference type="PROSITE-ProRule" id="PRU01384"/>
    </source>
</evidence>
<evidence type="ECO:0000256" key="3">
    <source>
        <dbReference type="ARBA" id="ARBA00001946"/>
    </source>
</evidence>
<comment type="cofactor">
    <cofactor evidence="3">
        <name>Mg(2+)</name>
        <dbReference type="ChEBI" id="CHEBI:18420"/>
    </cofactor>
</comment>
<evidence type="ECO:0000256" key="12">
    <source>
        <dbReference type="RuleBase" id="RU362094"/>
    </source>
</evidence>
<dbReference type="InterPro" id="IPR002205">
    <property type="entry name" value="Topo_IIA_dom_A"/>
</dbReference>
<keyword evidence="9 11" id="KW-0238">DNA-binding</keyword>
<dbReference type="Gene3D" id="3.40.50.670">
    <property type="match status" value="2"/>
</dbReference>
<organism evidence="15 16">
    <name type="scientific">Stichopus japonicus</name>
    <name type="common">Sea cucumber</name>
    <dbReference type="NCBI Taxonomy" id="307972"/>
    <lineage>
        <taxon>Eukaryota</taxon>
        <taxon>Metazoa</taxon>
        <taxon>Echinodermata</taxon>
        <taxon>Eleutherozoa</taxon>
        <taxon>Echinozoa</taxon>
        <taxon>Holothuroidea</taxon>
        <taxon>Aspidochirotacea</taxon>
        <taxon>Aspidochirotida</taxon>
        <taxon>Stichopodidae</taxon>
        <taxon>Apostichopus</taxon>
    </lineage>
</organism>
<dbReference type="SMART" id="SM00433">
    <property type="entry name" value="TOP2c"/>
    <property type="match status" value="1"/>
</dbReference>
<dbReference type="InterPro" id="IPR013760">
    <property type="entry name" value="Topo_IIA-like_dom_sf"/>
</dbReference>
<dbReference type="InterPro" id="IPR031660">
    <property type="entry name" value="TOPRIM_C"/>
</dbReference>
<comment type="similarity">
    <text evidence="4 12">Belongs to the type II topoisomerase family.</text>
</comment>
<keyword evidence="5 12" id="KW-0547">Nucleotide-binding</keyword>
<dbReference type="PANTHER" id="PTHR10169:SF38">
    <property type="entry name" value="DNA TOPOISOMERASE 2"/>
    <property type="match status" value="1"/>
</dbReference>
<dbReference type="Gene3D" id="3.30.230.10">
    <property type="match status" value="1"/>
</dbReference>
<dbReference type="Gene3D" id="3.30.1360.40">
    <property type="match status" value="1"/>
</dbReference>
<keyword evidence="10 12" id="KW-0413">Isomerase</keyword>
<dbReference type="InterPro" id="IPR003594">
    <property type="entry name" value="HATPase_dom"/>
</dbReference>
<comment type="caution">
    <text evidence="15">The sequence shown here is derived from an EMBL/GenBank/DDBJ whole genome shotgun (WGS) entry which is preliminary data.</text>
</comment>
<dbReference type="InterPro" id="IPR013759">
    <property type="entry name" value="Topo_IIA_B_C"/>
</dbReference>
<reference evidence="15 16" key="1">
    <citation type="journal article" date="2017" name="PLoS Biol.">
        <title>The sea cucumber genome provides insights into morphological evolution and visceral regeneration.</title>
        <authorList>
            <person name="Zhang X."/>
            <person name="Sun L."/>
            <person name="Yuan J."/>
            <person name="Sun Y."/>
            <person name="Gao Y."/>
            <person name="Zhang L."/>
            <person name="Li S."/>
            <person name="Dai H."/>
            <person name="Hamel J.F."/>
            <person name="Liu C."/>
            <person name="Yu Y."/>
            <person name="Liu S."/>
            <person name="Lin W."/>
            <person name="Guo K."/>
            <person name="Jin S."/>
            <person name="Xu P."/>
            <person name="Storey K.B."/>
            <person name="Huan P."/>
            <person name="Zhang T."/>
            <person name="Zhou Y."/>
            <person name="Zhang J."/>
            <person name="Lin C."/>
            <person name="Li X."/>
            <person name="Xing L."/>
            <person name="Huo D."/>
            <person name="Sun M."/>
            <person name="Wang L."/>
            <person name="Mercier A."/>
            <person name="Li F."/>
            <person name="Yang H."/>
            <person name="Xiang J."/>
        </authorList>
    </citation>
    <scope>NUCLEOTIDE SEQUENCE [LARGE SCALE GENOMIC DNA]</scope>
    <source>
        <strain evidence="15">Shaxun</strain>
        <tissue evidence="15">Muscle</tissue>
    </source>
</reference>
<evidence type="ECO:0000256" key="4">
    <source>
        <dbReference type="ARBA" id="ARBA00011080"/>
    </source>
</evidence>
<evidence type="ECO:0000256" key="5">
    <source>
        <dbReference type="ARBA" id="ARBA00022741"/>
    </source>
</evidence>
<evidence type="ECO:0000256" key="10">
    <source>
        <dbReference type="ARBA" id="ARBA00023235"/>
    </source>
</evidence>
<dbReference type="Pfam" id="PF00204">
    <property type="entry name" value="DNA_gyraseB"/>
    <property type="match status" value="1"/>
</dbReference>
<dbReference type="FunFam" id="3.30.230.10:FF:000008">
    <property type="entry name" value="DNA topoisomerase 2"/>
    <property type="match status" value="1"/>
</dbReference>
<name>A0A2G8KFJ7_STIJA</name>
<dbReference type="InterPro" id="IPR013758">
    <property type="entry name" value="Topo_IIA_A/C_ab"/>
</dbReference>
<dbReference type="InterPro" id="IPR001154">
    <property type="entry name" value="TopoII_euk"/>
</dbReference>
<evidence type="ECO:0000256" key="9">
    <source>
        <dbReference type="ARBA" id="ARBA00023125"/>
    </source>
</evidence>
<keyword evidence="7" id="KW-0460">Magnesium</keyword>
<dbReference type="PRINTS" id="PR01158">
    <property type="entry name" value="TOPISMRASEII"/>
</dbReference>
<dbReference type="GO" id="GO:0005524">
    <property type="term" value="F:ATP binding"/>
    <property type="evidence" value="ECO:0007669"/>
    <property type="project" value="UniProtKB-UniRule"/>
</dbReference>
<gene>
    <name evidence="15" type="ORF">BSL78_16332</name>
</gene>
<feature type="region of interest" description="Disordered" evidence="13">
    <location>
        <begin position="1"/>
        <end position="25"/>
    </location>
</feature>
<dbReference type="SUPFAM" id="SSF56719">
    <property type="entry name" value="Type II DNA topoisomerase"/>
    <property type="match status" value="1"/>
</dbReference>
<dbReference type="GO" id="GO:0003677">
    <property type="term" value="F:DNA binding"/>
    <property type="evidence" value="ECO:0007669"/>
    <property type="project" value="UniProtKB-UniRule"/>
</dbReference>
<dbReference type="SUPFAM" id="SSF54211">
    <property type="entry name" value="Ribosomal protein S5 domain 2-like"/>
    <property type="match status" value="1"/>
</dbReference>
<dbReference type="CDD" id="cd03481">
    <property type="entry name" value="TopoIIA_Trans_ScTopoIIA"/>
    <property type="match status" value="1"/>
</dbReference>
<comment type="caution">
    <text evidence="11">Lacks conserved residue(s) required for the propagation of feature annotation.</text>
</comment>
<feature type="region of interest" description="Disordered" evidence="13">
    <location>
        <begin position="38"/>
        <end position="68"/>
    </location>
</feature>
<dbReference type="InterPro" id="IPR050634">
    <property type="entry name" value="DNA_Topoisomerase_II"/>
</dbReference>
<sequence length="894" mass="102809">MCRTDVTFEGKDASYKMSASDKKGDNSELQWVTLFDQKANRHDEAPDEKPSKDGKKSSSKDGKKGKRLSVERIYQKKTQLEHILLRPDTYIGSVEPVTQNMWVVDEGGVFVNRDVTFVPGLYKIFDEILVNASDNKQRDPSMNCIKITIDPEKNVISVWNNGRGIPVIEHQKEKMFVPEMIFGHLLTSSNFDDTQKKVTGGRNGYGAKLCNVFSNKFTVVTANKEYKRKFKQTWSKNMTKKTEPALTDFMGSDYTEITFSPDLEKFKMSVLDKDTVALLTRRAYDIAGVSKGVKVYLNGTKLPVVSFKSYCELYLKDKTTDDGAPLKLVEEKVNDRWEVCLAMSEKGFQQVSFVNSIATTKGGRHVDYISDQVVGKLMDIVKRKNKGGVNIKPFQLKNHVWLFVNCLVENPTFDSQTKENMTLQAKKFGSTAPLSDKFLKAVTSVGIVESVTTWMKFKQQTELQKKCHSSKHSKLKGIPKLDDANDAGTRFSKDCTLILTEGTRPNHHGKCGDNNVIKIIGLQYKNNETAETLKTLRYGKVMIMTDQDQDGSHIKGLLINFIQYNWPNLLKHNFVEQFITPIVKVTKQKDSLSFYSIPEFEEWMRETENWKLWKIKYYKGLGTSTMKEAKDYSLTWKDIVFFLITWDQTMMPLLNWPLPRKVEDRKEWLTSWLEERKRRKEHGLSDIYLYSKDTKRVTFQRFQSTRNWSFFKRRQRTINPLCGRCLKPGQRKVLFTAFKKYEKKEIKVAQMAGAVAEMSAYHHGESPDPSSLTTTTTTSCPTSTTITRRWSLYGTVPSSPWYWSMVARLQRNHRGDRAEPIRVSGEVAVVEDNKIEITELPIRCWTQTYKERSGTDAARDRQDPAPYTVSHVTTADDKIIWVLSRNEPKLLFLS</sequence>
<dbReference type="SUPFAM" id="SSF55874">
    <property type="entry name" value="ATPase domain of HSP90 chaperone/DNA topoisomerase II/histidine kinase"/>
    <property type="match status" value="1"/>
</dbReference>
<keyword evidence="8 12" id="KW-0799">Topoisomerase</keyword>
<dbReference type="FunFam" id="3.40.50.670:FF:000001">
    <property type="entry name" value="DNA topoisomerase 2"/>
    <property type="match status" value="1"/>
</dbReference>
<dbReference type="InterPro" id="IPR013506">
    <property type="entry name" value="Topo_IIA_bsu_dom2"/>
</dbReference>
<dbReference type="STRING" id="307972.A0A2G8KFJ7"/>
<comment type="function">
    <text evidence="12">Control of topological states of DNA by transient breakage and subsequent rejoining of DNA strands. Topoisomerase II makes double-strand breaks.</text>
</comment>
<dbReference type="Pfam" id="PF02518">
    <property type="entry name" value="HATPase_c"/>
    <property type="match status" value="1"/>
</dbReference>
<dbReference type="InterPro" id="IPR001241">
    <property type="entry name" value="Topo_IIA"/>
</dbReference>
<comment type="catalytic activity">
    <reaction evidence="1 12">
        <text>ATP-dependent breakage, passage and rejoining of double-stranded DNA.</text>
        <dbReference type="EC" id="5.6.2.2"/>
    </reaction>
</comment>
<comment type="subunit">
    <text evidence="12">Homodimer.</text>
</comment>
<dbReference type="EC" id="5.6.2.2" evidence="12"/>
<evidence type="ECO:0000256" key="6">
    <source>
        <dbReference type="ARBA" id="ARBA00022840"/>
    </source>
</evidence>
<keyword evidence="6 12" id="KW-0067">ATP-binding</keyword>
<dbReference type="AlphaFoldDB" id="A0A2G8KFJ7"/>
<dbReference type="InterPro" id="IPR014721">
    <property type="entry name" value="Ribsml_uS5_D2-typ_fold_subgr"/>
</dbReference>
<feature type="domain" description="Topo IIA-type catalytic" evidence="14">
    <location>
        <begin position="719"/>
        <end position="894"/>
    </location>
</feature>
<dbReference type="GO" id="GO:0000712">
    <property type="term" value="P:resolution of meiotic recombination intermediates"/>
    <property type="evidence" value="ECO:0007669"/>
    <property type="project" value="TreeGrafter"/>
</dbReference>
<evidence type="ECO:0000256" key="8">
    <source>
        <dbReference type="ARBA" id="ARBA00023029"/>
    </source>
</evidence>
<dbReference type="GO" id="GO:0005634">
    <property type="term" value="C:nucleus"/>
    <property type="evidence" value="ECO:0007669"/>
    <property type="project" value="TreeGrafter"/>
</dbReference>
<dbReference type="GO" id="GO:0000819">
    <property type="term" value="P:sister chromatid segregation"/>
    <property type="evidence" value="ECO:0007669"/>
    <property type="project" value="TreeGrafter"/>
</dbReference>
<dbReference type="CDD" id="cd16930">
    <property type="entry name" value="HATPase_TopII-like"/>
    <property type="match status" value="1"/>
</dbReference>
<dbReference type="PRINTS" id="PR00418">
    <property type="entry name" value="TPI2FAMILY"/>
</dbReference>
<feature type="region of interest" description="Disordered" evidence="13">
    <location>
        <begin position="761"/>
        <end position="780"/>
    </location>
</feature>
<evidence type="ECO:0000313" key="16">
    <source>
        <dbReference type="Proteomes" id="UP000230750"/>
    </source>
</evidence>
<dbReference type="FunFam" id="3.30.565.10:FF:000004">
    <property type="entry name" value="DNA topoisomerase 2"/>
    <property type="match status" value="1"/>
</dbReference>